<dbReference type="NCBIfam" id="TIGR02532">
    <property type="entry name" value="IV_pilin_GFxxxE"/>
    <property type="match status" value="1"/>
</dbReference>
<dbReference type="PANTHER" id="PTHR30093:SF7">
    <property type="entry name" value="MSHA MAJOR PILIN SUBUNIT MSHA"/>
    <property type="match status" value="1"/>
</dbReference>
<keyword evidence="3" id="KW-1185">Reference proteome</keyword>
<dbReference type="Gene3D" id="3.30.700.10">
    <property type="entry name" value="Glycoprotein, Type 4 Pilin"/>
    <property type="match status" value="1"/>
</dbReference>
<protein>
    <submittedName>
        <fullName evidence="2">PilD processed protein</fullName>
    </submittedName>
</protein>
<keyword evidence="1" id="KW-0472">Membrane</keyword>
<keyword evidence="1" id="KW-0812">Transmembrane</keyword>
<comment type="caution">
    <text evidence="2">The sequence shown here is derived from an EMBL/GenBank/DDBJ whole genome shotgun (WGS) entry which is preliminary data.</text>
</comment>
<dbReference type="Pfam" id="PF07963">
    <property type="entry name" value="N_methyl"/>
    <property type="match status" value="1"/>
</dbReference>
<feature type="transmembrane region" description="Helical" evidence="1">
    <location>
        <begin position="7"/>
        <end position="28"/>
    </location>
</feature>
<dbReference type="PROSITE" id="PS00409">
    <property type="entry name" value="PROKAR_NTER_METHYL"/>
    <property type="match status" value="1"/>
</dbReference>
<evidence type="ECO:0000313" key="2">
    <source>
        <dbReference type="EMBL" id="GIU50906.1"/>
    </source>
</evidence>
<organism evidence="2 3">
    <name type="scientific">Shewanella sairae</name>
    <dbReference type="NCBI Taxonomy" id="190310"/>
    <lineage>
        <taxon>Bacteria</taxon>
        <taxon>Pseudomonadati</taxon>
        <taxon>Pseudomonadota</taxon>
        <taxon>Gammaproteobacteria</taxon>
        <taxon>Alteromonadales</taxon>
        <taxon>Shewanellaceae</taxon>
        <taxon>Shewanella</taxon>
    </lineage>
</organism>
<accession>A0ABQ4PPU5</accession>
<dbReference type="InterPro" id="IPR012902">
    <property type="entry name" value="N_methyl_site"/>
</dbReference>
<dbReference type="EMBL" id="BPEY01000099">
    <property type="protein sequence ID" value="GIU50906.1"/>
    <property type="molecule type" value="Genomic_DNA"/>
</dbReference>
<reference evidence="2" key="1">
    <citation type="submission" date="2021-05" db="EMBL/GenBank/DDBJ databases">
        <title>Molecular characterization for Shewanella algae harboring chromosomal blaOXA-55-like strains isolated from clinical and environment sample.</title>
        <authorList>
            <person name="Ohama Y."/>
            <person name="Aoki K."/>
            <person name="Harada S."/>
            <person name="Moriya K."/>
            <person name="Ishii Y."/>
            <person name="Tateda K."/>
        </authorList>
    </citation>
    <scope>NUCLEOTIDE SEQUENCE</scope>
    <source>
        <strain evidence="2">JCM 11563</strain>
    </source>
</reference>
<sequence>MKIRAKGFTLIELVVVIIVLGILAVIAIPKFINLSQDAHDATAKTAFSSFKTGVSLYHSCWLASGNSGYVKDLSCYGEGDIDSSATGYPLGTDTATSENGTKLHGSYCKQVWQGLLDEEFTLAMHTTDGAQDPFVKGNDILYWYSGGNISDPDTYCYYNYIADDHQKGSENWQLKYFPGTGETSVGKGALSFPQP</sequence>
<proteinExistence type="predicted"/>
<evidence type="ECO:0000313" key="3">
    <source>
        <dbReference type="Proteomes" id="UP000887104"/>
    </source>
</evidence>
<dbReference type="InterPro" id="IPR045584">
    <property type="entry name" value="Pilin-like"/>
</dbReference>
<name>A0ABQ4PPU5_9GAMM</name>
<dbReference type="RefSeq" id="WP_220782842.1">
    <property type="nucleotide sequence ID" value="NZ_BPEY01000099.1"/>
</dbReference>
<dbReference type="SUPFAM" id="SSF54523">
    <property type="entry name" value="Pili subunits"/>
    <property type="match status" value="1"/>
</dbReference>
<keyword evidence="1" id="KW-1133">Transmembrane helix</keyword>
<gene>
    <name evidence="2" type="ORF">TUM4438_38610</name>
</gene>
<dbReference type="Proteomes" id="UP000887104">
    <property type="component" value="Unassembled WGS sequence"/>
</dbReference>
<evidence type="ECO:0000256" key="1">
    <source>
        <dbReference type="SAM" id="Phobius"/>
    </source>
</evidence>
<dbReference type="PANTHER" id="PTHR30093">
    <property type="entry name" value="GENERAL SECRETION PATHWAY PROTEIN G"/>
    <property type="match status" value="1"/>
</dbReference>